<evidence type="ECO:0000256" key="3">
    <source>
        <dbReference type="PROSITE-ProRule" id="PRU00235"/>
    </source>
</evidence>
<evidence type="ECO:0000256" key="2">
    <source>
        <dbReference type="ARBA" id="ARBA00022737"/>
    </source>
</evidence>
<dbReference type="Pfam" id="PF25390">
    <property type="entry name" value="WD40_RLD"/>
    <property type="match status" value="1"/>
</dbReference>
<evidence type="ECO:0000313" key="7">
    <source>
        <dbReference type="Proteomes" id="UP000326924"/>
    </source>
</evidence>
<dbReference type="InterPro" id="IPR009091">
    <property type="entry name" value="RCC1/BLIP-II"/>
</dbReference>
<feature type="domain" description="RCC1-like" evidence="5">
    <location>
        <begin position="12"/>
        <end position="423"/>
    </location>
</feature>
<dbReference type="Proteomes" id="UP000326924">
    <property type="component" value="Unassembled WGS sequence"/>
</dbReference>
<evidence type="ECO:0000313" key="6">
    <source>
        <dbReference type="EMBL" id="KAA8901454.1"/>
    </source>
</evidence>
<comment type="caution">
    <text evidence="6">The sequence shown here is derived from an EMBL/GenBank/DDBJ whole genome shotgun (WGS) entry which is preliminary data.</text>
</comment>
<feature type="repeat" description="RCC1" evidence="3">
    <location>
        <begin position="68"/>
        <end position="141"/>
    </location>
</feature>
<dbReference type="PRINTS" id="PR00633">
    <property type="entry name" value="RCCNDNSATION"/>
</dbReference>
<feature type="non-terminal residue" evidence="6">
    <location>
        <position position="1"/>
    </location>
</feature>
<dbReference type="InterPro" id="IPR000408">
    <property type="entry name" value="Reg_chr_condens"/>
</dbReference>
<evidence type="ECO:0000259" key="5">
    <source>
        <dbReference type="Pfam" id="PF25390"/>
    </source>
</evidence>
<dbReference type="GO" id="GO:0005737">
    <property type="term" value="C:cytoplasm"/>
    <property type="evidence" value="ECO:0007669"/>
    <property type="project" value="TreeGrafter"/>
</dbReference>
<sequence length="434" mass="46216">PILTTPPSERLKVFMCGTGEYCELGLGPQPNAKTVKRPRLNPFLDIEKVGIVAVAYGGMHGAALTHDGKVYTWGVNDLGALGRITRTGDAKTKDVDSDSEDEDEVPLNEDESTPKLVELPEGTVITRIAASDSSTVAVTETGLVYGWGTFRSNDGVLGFTPTTRIQTTPGLIKELKGIIDVACGNDHVLALDNKGKAWAWGNGQQNQLGRRVVERTRIQGLIPREVGIPRKKVRSIHSGSFHSFAVTTDGLVYAWGLNSFAQCGMYMEAEDESTTLIVPIPTRVPALIDYDIVMLDGGDRHSIALTREGDLLAWGRMDAHQVGIGLDKLDVENVILDVSGKPRCLIVPAKVTDTKFKTIASGSNHNIAIGKDDGVAYAWGFGDQYQCGQGEPGTDVPVPTPINNTATNGVKMVGAACGGQVTVLAGIPAQTNGA</sequence>
<dbReference type="InParanoid" id="A0A5J5ERL4"/>
<feature type="region of interest" description="Disordered" evidence="4">
    <location>
        <begin position="88"/>
        <end position="111"/>
    </location>
</feature>
<dbReference type="AlphaFoldDB" id="A0A5J5ERL4"/>
<protein>
    <submittedName>
        <fullName evidence="6">Regulator of chromosome condensation 1/beta-lactamase-inhibitor protein II</fullName>
    </submittedName>
</protein>
<feature type="repeat" description="RCC1" evidence="3">
    <location>
        <begin position="11"/>
        <end position="67"/>
    </location>
</feature>
<dbReference type="PROSITE" id="PS50012">
    <property type="entry name" value="RCC1_3"/>
    <property type="match status" value="7"/>
</dbReference>
<feature type="repeat" description="RCC1" evidence="3">
    <location>
        <begin position="250"/>
        <end position="308"/>
    </location>
</feature>
<organism evidence="6 7">
    <name type="scientific">Sphaerosporella brunnea</name>
    <dbReference type="NCBI Taxonomy" id="1250544"/>
    <lineage>
        <taxon>Eukaryota</taxon>
        <taxon>Fungi</taxon>
        <taxon>Dikarya</taxon>
        <taxon>Ascomycota</taxon>
        <taxon>Pezizomycotina</taxon>
        <taxon>Pezizomycetes</taxon>
        <taxon>Pezizales</taxon>
        <taxon>Pyronemataceae</taxon>
        <taxon>Sphaerosporella</taxon>
    </lineage>
</organism>
<keyword evidence="7" id="KW-1185">Reference proteome</keyword>
<reference evidence="6 7" key="1">
    <citation type="submission" date="2019-09" db="EMBL/GenBank/DDBJ databases">
        <title>Draft genome of the ectomycorrhizal ascomycete Sphaerosporella brunnea.</title>
        <authorList>
            <consortium name="DOE Joint Genome Institute"/>
            <person name="Benucci G.M."/>
            <person name="Marozzi G."/>
            <person name="Antonielli L."/>
            <person name="Sanchez S."/>
            <person name="Marco P."/>
            <person name="Wang X."/>
            <person name="Falini L.B."/>
            <person name="Barry K."/>
            <person name="Haridas S."/>
            <person name="Lipzen A."/>
            <person name="Labutti K."/>
            <person name="Grigoriev I.V."/>
            <person name="Murat C."/>
            <person name="Martin F."/>
            <person name="Albertini E."/>
            <person name="Donnini D."/>
            <person name="Bonito G."/>
        </authorList>
    </citation>
    <scope>NUCLEOTIDE SEQUENCE [LARGE SCALE GENOMIC DNA]</scope>
    <source>
        <strain evidence="6 7">Sb_GMNB300</strain>
    </source>
</reference>
<feature type="repeat" description="RCC1" evidence="3">
    <location>
        <begin position="309"/>
        <end position="372"/>
    </location>
</feature>
<gene>
    <name evidence="6" type="ORF">FN846DRAFT_781213</name>
</gene>
<dbReference type="PANTHER" id="PTHR45982:SF1">
    <property type="entry name" value="REGULATOR OF CHROMOSOME CONDENSATION"/>
    <property type="match status" value="1"/>
</dbReference>
<feature type="repeat" description="RCC1" evidence="3">
    <location>
        <begin position="195"/>
        <end position="249"/>
    </location>
</feature>
<name>A0A5J5ERL4_9PEZI</name>
<proteinExistence type="predicted"/>
<feature type="compositionally biased region" description="Acidic residues" evidence="4">
    <location>
        <begin position="97"/>
        <end position="111"/>
    </location>
</feature>
<evidence type="ECO:0000256" key="1">
    <source>
        <dbReference type="ARBA" id="ARBA00022658"/>
    </source>
</evidence>
<dbReference type="OrthoDB" id="61110at2759"/>
<dbReference type="PANTHER" id="PTHR45982">
    <property type="entry name" value="REGULATOR OF CHROMOSOME CONDENSATION"/>
    <property type="match status" value="1"/>
</dbReference>
<keyword evidence="1" id="KW-0344">Guanine-nucleotide releasing factor</keyword>
<dbReference type="FunCoup" id="A0A5J5ERL4">
    <property type="interactions" value="1037"/>
</dbReference>
<dbReference type="InterPro" id="IPR058923">
    <property type="entry name" value="RCC1-like_dom"/>
</dbReference>
<dbReference type="GO" id="GO:0005085">
    <property type="term" value="F:guanyl-nucleotide exchange factor activity"/>
    <property type="evidence" value="ECO:0007669"/>
    <property type="project" value="TreeGrafter"/>
</dbReference>
<dbReference type="EMBL" id="VXIS01000144">
    <property type="protein sequence ID" value="KAA8901454.1"/>
    <property type="molecule type" value="Genomic_DNA"/>
</dbReference>
<dbReference type="InterPro" id="IPR051553">
    <property type="entry name" value="Ran_GTPase-activating"/>
</dbReference>
<feature type="repeat" description="RCC1" evidence="3">
    <location>
        <begin position="374"/>
        <end position="428"/>
    </location>
</feature>
<dbReference type="Gene3D" id="2.130.10.30">
    <property type="entry name" value="Regulator of chromosome condensation 1/beta-lactamase-inhibitor protein II"/>
    <property type="match status" value="1"/>
</dbReference>
<accession>A0A5J5ERL4</accession>
<dbReference type="PROSITE" id="PS00625">
    <property type="entry name" value="RCC1_1"/>
    <property type="match status" value="1"/>
</dbReference>
<dbReference type="SUPFAM" id="SSF50985">
    <property type="entry name" value="RCC1/BLIP-II"/>
    <property type="match status" value="1"/>
</dbReference>
<keyword evidence="2" id="KW-0677">Repeat</keyword>
<feature type="repeat" description="RCC1" evidence="3">
    <location>
        <begin position="142"/>
        <end position="194"/>
    </location>
</feature>
<evidence type="ECO:0000256" key="4">
    <source>
        <dbReference type="SAM" id="MobiDB-lite"/>
    </source>
</evidence>